<evidence type="ECO:0000256" key="7">
    <source>
        <dbReference type="ARBA" id="ARBA00025748"/>
    </source>
</evidence>
<keyword evidence="2 10" id="KW-0805">Transcription regulation</keyword>
<keyword evidence="6 8" id="KW-0539">Nucleus</keyword>
<dbReference type="OMA" id="CERKDKL"/>
<keyword evidence="4 8" id="KW-0371">Homeobox</keyword>
<dbReference type="GO" id="GO:0043565">
    <property type="term" value="F:sequence-specific DNA binding"/>
    <property type="evidence" value="ECO:0007669"/>
    <property type="project" value="TreeGrafter"/>
</dbReference>
<dbReference type="CDD" id="cd00086">
    <property type="entry name" value="homeodomain"/>
    <property type="match status" value="1"/>
</dbReference>
<feature type="coiled-coil region" evidence="11">
    <location>
        <begin position="164"/>
        <end position="219"/>
    </location>
</feature>
<dbReference type="Proteomes" id="UP000655225">
    <property type="component" value="Unassembled WGS sequence"/>
</dbReference>
<sequence length="273" mass="30792">MSICQSPSLSPDGALIVVGVGYVVLEESSKCGYRSWARPDWRAVLKRPRSIEKRNVTYSLIDRSISFRGPIAMLLQHLAVAYPHSILLFCLHFPAGEVNCRRRRKKSKGEPSGVGTRKRKLSAQQINLLEMNFCKEHKLESERKDRLASELGLDPRQVAVWFQNRRARLKSQKLEEEFSKLKKEHESVVAEKCLLETQVIKLNGQLLEAEKAIQRLSESSVNGVSSSDLSSSSSMVADPHFLGEFGGEGFGNVFYVAENYYIPGMGWVNLYDL</sequence>
<dbReference type="SMART" id="SM00389">
    <property type="entry name" value="HOX"/>
    <property type="match status" value="1"/>
</dbReference>
<accession>A0A834YEJ1</accession>
<dbReference type="EMBL" id="JABCRI010000024">
    <property type="protein sequence ID" value="KAF8377949.1"/>
    <property type="molecule type" value="Genomic_DNA"/>
</dbReference>
<evidence type="ECO:0000256" key="1">
    <source>
        <dbReference type="ARBA" id="ARBA00004123"/>
    </source>
</evidence>
<dbReference type="AlphaFoldDB" id="A0A834YEJ1"/>
<evidence type="ECO:0000256" key="5">
    <source>
        <dbReference type="ARBA" id="ARBA00023163"/>
    </source>
</evidence>
<dbReference type="PROSITE" id="PS50071">
    <property type="entry name" value="HOMEOBOX_2"/>
    <property type="match status" value="1"/>
</dbReference>
<dbReference type="GO" id="GO:0009725">
    <property type="term" value="P:response to hormone"/>
    <property type="evidence" value="ECO:0007669"/>
    <property type="project" value="UniProtKB-ARBA"/>
</dbReference>
<dbReference type="Pfam" id="PF00046">
    <property type="entry name" value="Homeodomain"/>
    <property type="match status" value="1"/>
</dbReference>
<dbReference type="SUPFAM" id="SSF46689">
    <property type="entry name" value="Homeodomain-like"/>
    <property type="match status" value="1"/>
</dbReference>
<keyword evidence="5 10" id="KW-0804">Transcription</keyword>
<evidence type="ECO:0000259" key="12">
    <source>
        <dbReference type="PROSITE" id="PS50071"/>
    </source>
</evidence>
<evidence type="ECO:0000313" key="14">
    <source>
        <dbReference type="Proteomes" id="UP000655225"/>
    </source>
</evidence>
<comment type="function">
    <text evidence="10">Transcription factor.</text>
</comment>
<protein>
    <recommendedName>
        <fullName evidence="10">Homeobox-leucine zipper protein</fullName>
    </recommendedName>
    <alternativeName>
        <fullName evidence="10">HD-ZIP protein</fullName>
    </alternativeName>
    <alternativeName>
        <fullName evidence="10">Homeodomain transcription factor</fullName>
    </alternativeName>
</protein>
<dbReference type="Gene3D" id="1.10.10.60">
    <property type="entry name" value="Homeodomain-like"/>
    <property type="match status" value="1"/>
</dbReference>
<name>A0A834YEJ1_TETSI</name>
<keyword evidence="14" id="KW-1185">Reference proteome</keyword>
<dbReference type="InterPro" id="IPR045224">
    <property type="entry name" value="HDZip_class_I_plant"/>
</dbReference>
<evidence type="ECO:0000256" key="6">
    <source>
        <dbReference type="ARBA" id="ARBA00023242"/>
    </source>
</evidence>
<comment type="subcellular location">
    <subcellularLocation>
        <location evidence="1 8 9">Nucleus</location>
    </subcellularLocation>
</comment>
<dbReference type="PANTHER" id="PTHR24326:SF527">
    <property type="entry name" value="HOMEOBOX-LEUCINE ZIPPER PROTEIN ATHB-40"/>
    <property type="match status" value="1"/>
</dbReference>
<evidence type="ECO:0000256" key="8">
    <source>
        <dbReference type="PROSITE-ProRule" id="PRU00108"/>
    </source>
</evidence>
<evidence type="ECO:0000256" key="2">
    <source>
        <dbReference type="ARBA" id="ARBA00023015"/>
    </source>
</evidence>
<keyword evidence="11" id="KW-0175">Coiled coil</keyword>
<dbReference type="InterPro" id="IPR009057">
    <property type="entry name" value="Homeodomain-like_sf"/>
</dbReference>
<dbReference type="GO" id="GO:0045893">
    <property type="term" value="P:positive regulation of DNA-templated transcription"/>
    <property type="evidence" value="ECO:0007669"/>
    <property type="project" value="TreeGrafter"/>
</dbReference>
<feature type="DNA-binding region" description="Homeobox" evidence="8">
    <location>
        <begin position="114"/>
        <end position="173"/>
    </location>
</feature>
<keyword evidence="3 8" id="KW-0238">DNA-binding</keyword>
<dbReference type="InterPro" id="IPR001356">
    <property type="entry name" value="HD"/>
</dbReference>
<evidence type="ECO:0000256" key="4">
    <source>
        <dbReference type="ARBA" id="ARBA00023155"/>
    </source>
</evidence>
<evidence type="ECO:0000256" key="9">
    <source>
        <dbReference type="RuleBase" id="RU000682"/>
    </source>
</evidence>
<evidence type="ECO:0000256" key="3">
    <source>
        <dbReference type="ARBA" id="ARBA00023125"/>
    </source>
</evidence>
<dbReference type="PANTHER" id="PTHR24326">
    <property type="entry name" value="HOMEOBOX-LEUCINE ZIPPER PROTEIN"/>
    <property type="match status" value="1"/>
</dbReference>
<comment type="similarity">
    <text evidence="7 10">Belongs to the HD-ZIP homeobox family. Class I subfamily.</text>
</comment>
<organism evidence="13 14">
    <name type="scientific">Tetracentron sinense</name>
    <name type="common">Spur-leaf</name>
    <dbReference type="NCBI Taxonomy" id="13715"/>
    <lineage>
        <taxon>Eukaryota</taxon>
        <taxon>Viridiplantae</taxon>
        <taxon>Streptophyta</taxon>
        <taxon>Embryophyta</taxon>
        <taxon>Tracheophyta</taxon>
        <taxon>Spermatophyta</taxon>
        <taxon>Magnoliopsida</taxon>
        <taxon>Trochodendrales</taxon>
        <taxon>Trochodendraceae</taxon>
        <taxon>Tetracentron</taxon>
    </lineage>
</organism>
<evidence type="ECO:0000256" key="11">
    <source>
        <dbReference type="SAM" id="Coils"/>
    </source>
</evidence>
<gene>
    <name evidence="13" type="ORF">HHK36_031338</name>
</gene>
<feature type="domain" description="Homeobox" evidence="12">
    <location>
        <begin position="112"/>
        <end position="172"/>
    </location>
</feature>
<dbReference type="PROSITE" id="PS00027">
    <property type="entry name" value="HOMEOBOX_1"/>
    <property type="match status" value="1"/>
</dbReference>
<proteinExistence type="inferred from homology"/>
<dbReference type="PRINTS" id="PR00031">
    <property type="entry name" value="HTHREPRESSR"/>
</dbReference>
<dbReference type="GO" id="GO:0005634">
    <property type="term" value="C:nucleus"/>
    <property type="evidence" value="ECO:0007669"/>
    <property type="project" value="UniProtKB-SubCell"/>
</dbReference>
<dbReference type="FunFam" id="1.10.10.60:FF:000241">
    <property type="entry name" value="homeobox-leucine zipper protein ATHB-40"/>
    <property type="match status" value="1"/>
</dbReference>
<dbReference type="GO" id="GO:0000981">
    <property type="term" value="F:DNA-binding transcription factor activity, RNA polymerase II-specific"/>
    <property type="evidence" value="ECO:0007669"/>
    <property type="project" value="UniProtKB-UniRule"/>
</dbReference>
<evidence type="ECO:0000313" key="13">
    <source>
        <dbReference type="EMBL" id="KAF8377949.1"/>
    </source>
</evidence>
<dbReference type="OrthoDB" id="6159439at2759"/>
<comment type="caution">
    <text evidence="13">The sequence shown here is derived from an EMBL/GenBank/DDBJ whole genome shotgun (WGS) entry which is preliminary data.</text>
</comment>
<dbReference type="InterPro" id="IPR000047">
    <property type="entry name" value="HTH_motif"/>
</dbReference>
<dbReference type="InterPro" id="IPR017970">
    <property type="entry name" value="Homeobox_CS"/>
</dbReference>
<evidence type="ECO:0000256" key="10">
    <source>
        <dbReference type="RuleBase" id="RU369038"/>
    </source>
</evidence>
<reference evidence="13 14" key="1">
    <citation type="submission" date="2020-04" db="EMBL/GenBank/DDBJ databases">
        <title>Plant Genome Project.</title>
        <authorList>
            <person name="Zhang R.-G."/>
        </authorList>
    </citation>
    <scope>NUCLEOTIDE SEQUENCE [LARGE SCALE GENOMIC DNA]</scope>
    <source>
        <strain evidence="13">YNK0</strain>
        <tissue evidence="13">Leaf</tissue>
    </source>
</reference>